<organism evidence="2 3">
    <name type="scientific">Glonium stellatum</name>
    <dbReference type="NCBI Taxonomy" id="574774"/>
    <lineage>
        <taxon>Eukaryota</taxon>
        <taxon>Fungi</taxon>
        <taxon>Dikarya</taxon>
        <taxon>Ascomycota</taxon>
        <taxon>Pezizomycotina</taxon>
        <taxon>Dothideomycetes</taxon>
        <taxon>Pleosporomycetidae</taxon>
        <taxon>Gloniales</taxon>
        <taxon>Gloniaceae</taxon>
        <taxon>Glonium</taxon>
    </lineage>
</organism>
<evidence type="ECO:0000256" key="1">
    <source>
        <dbReference type="SAM" id="Phobius"/>
    </source>
</evidence>
<dbReference type="Proteomes" id="UP000250140">
    <property type="component" value="Unassembled WGS sequence"/>
</dbReference>
<keyword evidence="1" id="KW-0472">Membrane</keyword>
<reference evidence="2 3" key="1">
    <citation type="journal article" date="2016" name="Nat. Commun.">
        <title>Ectomycorrhizal ecology is imprinted in the genome of the dominant symbiotic fungus Cenococcum geophilum.</title>
        <authorList>
            <consortium name="DOE Joint Genome Institute"/>
            <person name="Peter M."/>
            <person name="Kohler A."/>
            <person name="Ohm R.A."/>
            <person name="Kuo A."/>
            <person name="Krutzmann J."/>
            <person name="Morin E."/>
            <person name="Arend M."/>
            <person name="Barry K.W."/>
            <person name="Binder M."/>
            <person name="Choi C."/>
            <person name="Clum A."/>
            <person name="Copeland A."/>
            <person name="Grisel N."/>
            <person name="Haridas S."/>
            <person name="Kipfer T."/>
            <person name="LaButti K."/>
            <person name="Lindquist E."/>
            <person name="Lipzen A."/>
            <person name="Maire R."/>
            <person name="Meier B."/>
            <person name="Mihaltcheva S."/>
            <person name="Molinier V."/>
            <person name="Murat C."/>
            <person name="Poggeler S."/>
            <person name="Quandt C.A."/>
            <person name="Sperisen C."/>
            <person name="Tritt A."/>
            <person name="Tisserant E."/>
            <person name="Crous P.W."/>
            <person name="Henrissat B."/>
            <person name="Nehls U."/>
            <person name="Egli S."/>
            <person name="Spatafora J.W."/>
            <person name="Grigoriev I.V."/>
            <person name="Martin F.M."/>
        </authorList>
    </citation>
    <scope>NUCLEOTIDE SEQUENCE [LARGE SCALE GENOMIC DNA]</scope>
    <source>
        <strain evidence="2 3">CBS 207.34</strain>
    </source>
</reference>
<dbReference type="AlphaFoldDB" id="A0A8E2F545"/>
<sequence length="136" mass="14959">MWFRVVRWLGVASGVRGWGGAELMRVMRVMRVTMLMLVVGEGGVGCIVGQIDAPCGGWCGWVFLVIVGWRGCLVWVGFGWKGLGGWLELVNGLCMEDVDRKGLNERNVVQTKRHYTAVSVDDDSARNDDGPRSGSE</sequence>
<name>A0A8E2F545_9PEZI</name>
<feature type="transmembrane region" description="Helical" evidence="1">
    <location>
        <begin position="32"/>
        <end position="51"/>
    </location>
</feature>
<feature type="transmembrane region" description="Helical" evidence="1">
    <location>
        <begin position="57"/>
        <end position="78"/>
    </location>
</feature>
<keyword evidence="1" id="KW-1133">Transmembrane helix</keyword>
<evidence type="ECO:0000313" key="3">
    <source>
        <dbReference type="Proteomes" id="UP000250140"/>
    </source>
</evidence>
<keyword evidence="3" id="KW-1185">Reference proteome</keyword>
<dbReference type="EMBL" id="KV749206">
    <property type="protein sequence ID" value="OCL10611.1"/>
    <property type="molecule type" value="Genomic_DNA"/>
</dbReference>
<evidence type="ECO:0000313" key="2">
    <source>
        <dbReference type="EMBL" id="OCL10611.1"/>
    </source>
</evidence>
<keyword evidence="1" id="KW-0812">Transmembrane</keyword>
<accession>A0A8E2F545</accession>
<proteinExistence type="predicted"/>
<gene>
    <name evidence="2" type="ORF">AOQ84DRAFT_212023</name>
</gene>
<protein>
    <submittedName>
        <fullName evidence="2">Uncharacterized protein</fullName>
    </submittedName>
</protein>